<keyword evidence="3" id="KW-1185">Reference proteome</keyword>
<dbReference type="AlphaFoldDB" id="A0A132PTN2"/>
<evidence type="ECO:0000313" key="3">
    <source>
        <dbReference type="Proteomes" id="UP000070612"/>
    </source>
</evidence>
<sequence length="77" mass="8129">MRRREWWRSALTAGWVIAGAVVAILLGAGTSGEWAEVLASLLGFATAITLIAAAVVNWEHIVGDAQSAGLIVDRGER</sequence>
<feature type="transmembrane region" description="Helical" evidence="1">
    <location>
        <begin position="37"/>
        <end position="58"/>
    </location>
</feature>
<gene>
    <name evidence="2" type="ORF">AFM11_04380</name>
</gene>
<reference evidence="2 3" key="1">
    <citation type="submission" date="2015-07" db="EMBL/GenBank/DDBJ databases">
        <title>A draft genome sequence of Mycobacterium wolinskyi.</title>
        <authorList>
            <person name="de Man T.J."/>
            <person name="Perry K.A."/>
            <person name="Coulliette A.D."/>
            <person name="Jensen B."/>
            <person name="Toney N.C."/>
            <person name="Limbago B.M."/>
            <person name="Noble-Wang J."/>
        </authorList>
    </citation>
    <scope>NUCLEOTIDE SEQUENCE [LARGE SCALE GENOMIC DNA]</scope>
    <source>
        <strain evidence="2 3">CDC_01</strain>
    </source>
</reference>
<comment type="caution">
    <text evidence="2">The sequence shown here is derived from an EMBL/GenBank/DDBJ whole genome shotgun (WGS) entry which is preliminary data.</text>
</comment>
<evidence type="ECO:0000313" key="2">
    <source>
        <dbReference type="EMBL" id="KWX25701.1"/>
    </source>
</evidence>
<dbReference type="PATRIC" id="fig|59750.3.peg.2752"/>
<accession>A0A132PTN2</accession>
<keyword evidence="1" id="KW-0472">Membrane</keyword>
<dbReference type="Proteomes" id="UP000070612">
    <property type="component" value="Unassembled WGS sequence"/>
</dbReference>
<evidence type="ECO:0000256" key="1">
    <source>
        <dbReference type="SAM" id="Phobius"/>
    </source>
</evidence>
<protein>
    <submittedName>
        <fullName evidence="2">Uncharacterized protein</fullName>
    </submittedName>
</protein>
<keyword evidence="1" id="KW-1133">Transmembrane helix</keyword>
<keyword evidence="1" id="KW-0812">Transmembrane</keyword>
<dbReference type="EMBL" id="LGTW01000002">
    <property type="protein sequence ID" value="KWX25701.1"/>
    <property type="molecule type" value="Genomic_DNA"/>
</dbReference>
<name>A0A132PTN2_9MYCO</name>
<organism evidence="2 3">
    <name type="scientific">Mycolicibacterium wolinskyi</name>
    <dbReference type="NCBI Taxonomy" id="59750"/>
    <lineage>
        <taxon>Bacteria</taxon>
        <taxon>Bacillati</taxon>
        <taxon>Actinomycetota</taxon>
        <taxon>Actinomycetes</taxon>
        <taxon>Mycobacteriales</taxon>
        <taxon>Mycobacteriaceae</taxon>
        <taxon>Mycolicibacterium</taxon>
    </lineage>
</organism>
<proteinExistence type="predicted"/>
<feature type="transmembrane region" description="Helical" evidence="1">
    <location>
        <begin position="12"/>
        <end position="31"/>
    </location>
</feature>